<evidence type="ECO:0000313" key="1">
    <source>
        <dbReference type="EMBL" id="TQE97954.1"/>
    </source>
</evidence>
<dbReference type="InterPro" id="IPR036188">
    <property type="entry name" value="FAD/NAD-bd_sf"/>
</dbReference>
<organism evidence="1 2">
    <name type="scientific">Litorilinea aerophila</name>
    <dbReference type="NCBI Taxonomy" id="1204385"/>
    <lineage>
        <taxon>Bacteria</taxon>
        <taxon>Bacillati</taxon>
        <taxon>Chloroflexota</taxon>
        <taxon>Caldilineae</taxon>
        <taxon>Caldilineales</taxon>
        <taxon>Caldilineaceae</taxon>
        <taxon>Litorilinea</taxon>
    </lineage>
</organism>
<dbReference type="Proteomes" id="UP000317371">
    <property type="component" value="Unassembled WGS sequence"/>
</dbReference>
<dbReference type="PANTHER" id="PTHR10668">
    <property type="entry name" value="PHYTOENE DEHYDROGENASE"/>
    <property type="match status" value="1"/>
</dbReference>
<proteinExistence type="predicted"/>
<dbReference type="PANTHER" id="PTHR10668:SF105">
    <property type="entry name" value="DEHYDROGENASE-RELATED"/>
    <property type="match status" value="1"/>
</dbReference>
<dbReference type="InParanoid" id="A0A540VMG1"/>
<gene>
    <name evidence="1" type="ORF">FKZ61_00825</name>
</gene>
<reference evidence="1 2" key="1">
    <citation type="submission" date="2019-06" db="EMBL/GenBank/DDBJ databases">
        <title>Genome sequence of Litorilinea aerophila BAA-2444.</title>
        <authorList>
            <person name="Maclea K.S."/>
            <person name="Maurais E.G."/>
            <person name="Iannazzi L.C."/>
        </authorList>
    </citation>
    <scope>NUCLEOTIDE SEQUENCE [LARGE SCALE GENOMIC DNA]</scope>
    <source>
        <strain evidence="1 2">ATCC BAA-2444</strain>
    </source>
</reference>
<dbReference type="SUPFAM" id="SSF51905">
    <property type="entry name" value="FAD/NAD(P)-binding domain"/>
    <property type="match status" value="1"/>
</dbReference>
<accession>A0A540VMG1</accession>
<comment type="caution">
    <text evidence="1">The sequence shown here is derived from an EMBL/GenBank/DDBJ whole genome shotgun (WGS) entry which is preliminary data.</text>
</comment>
<name>A0A540VMG1_9CHLR</name>
<protein>
    <submittedName>
        <fullName evidence="1">NAD(P)/FAD-dependent oxidoreductase</fullName>
    </submittedName>
</protein>
<dbReference type="EMBL" id="VIGC01000001">
    <property type="protein sequence ID" value="TQE97954.1"/>
    <property type="molecule type" value="Genomic_DNA"/>
</dbReference>
<dbReference type="Gene3D" id="3.50.50.60">
    <property type="entry name" value="FAD/NAD(P)-binding domain"/>
    <property type="match status" value="1"/>
</dbReference>
<dbReference type="Pfam" id="PF13450">
    <property type="entry name" value="NAD_binding_8"/>
    <property type="match status" value="1"/>
</dbReference>
<dbReference type="AlphaFoldDB" id="A0A540VMG1"/>
<sequence length="473" mass="51037">MGNYDAVVVGAGPNGLAAAITLARAGRSVLVIEARGTIGGGARTGELTLPGFRHDICSAIHPLGLGSPFMRTLPWKELGVEWIQPDIPLAHPLDDGAAALHRSPEETAASLGRDGPAWRRLFEPLAAHWERLGPILLGPHPLSPRVDLLARFGIPAAMPANLLPRLAFRGERARALFAGLAAHSFLDFNQPFSSAFGLTLGLLGHAVGWPIPRGGSQAIVDGMARYLQSLGGDMVCGWEVESLDELPESRIQLLDVTPRQFLKLAGEKLPAGYRRKLERYRYGPGVFKIDYALSEPVPWRSGACRRAGTVHVGGTLAEIAASERDVNRGKLSERPFVLVAQQSLFDETRAPAGQHTLWAYCHVPHGSTADRTEAIEGQIERFAPGFRDVILARAVHNSADYERYNPNYVGGDINGGVQDIRQLWTRPVLRWPPYATPLPGVFLCSSSTPPGGGVHGMCGFHAARAALAEESMI</sequence>
<evidence type="ECO:0000313" key="2">
    <source>
        <dbReference type="Proteomes" id="UP000317371"/>
    </source>
</evidence>
<dbReference type="PRINTS" id="PR00420">
    <property type="entry name" value="RNGMNOXGNASE"/>
</dbReference>
<dbReference type="OrthoDB" id="9814556at2"/>
<keyword evidence="2" id="KW-1185">Reference proteome</keyword>
<dbReference type="RefSeq" id="WP_141608167.1">
    <property type="nucleotide sequence ID" value="NZ_VIGC02000001.1"/>
</dbReference>